<feature type="coiled-coil region" evidence="1">
    <location>
        <begin position="42"/>
        <end position="90"/>
    </location>
</feature>
<dbReference type="EMBL" id="BDGG01000007">
    <property type="protein sequence ID" value="GAV01274.1"/>
    <property type="molecule type" value="Genomic_DNA"/>
</dbReference>
<comment type="caution">
    <text evidence="2">The sequence shown here is derived from an EMBL/GenBank/DDBJ whole genome shotgun (WGS) entry which is preliminary data.</text>
</comment>
<accession>A0A1D1VQQ6</accession>
<gene>
    <name evidence="2" type="primary">RvY_12011-1</name>
    <name evidence="2" type="synonym">RvY_12011.1</name>
    <name evidence="2" type="ORF">RvY_12011</name>
</gene>
<reference evidence="2 3" key="1">
    <citation type="journal article" date="2016" name="Nat. Commun.">
        <title>Extremotolerant tardigrade genome and improved radiotolerance of human cultured cells by tardigrade-unique protein.</title>
        <authorList>
            <person name="Hashimoto T."/>
            <person name="Horikawa D.D."/>
            <person name="Saito Y."/>
            <person name="Kuwahara H."/>
            <person name="Kozuka-Hata H."/>
            <person name="Shin-I T."/>
            <person name="Minakuchi Y."/>
            <person name="Ohishi K."/>
            <person name="Motoyama A."/>
            <person name="Aizu T."/>
            <person name="Enomoto A."/>
            <person name="Kondo K."/>
            <person name="Tanaka S."/>
            <person name="Hara Y."/>
            <person name="Koshikawa S."/>
            <person name="Sagara H."/>
            <person name="Miura T."/>
            <person name="Yokobori S."/>
            <person name="Miyagawa K."/>
            <person name="Suzuki Y."/>
            <person name="Kubo T."/>
            <person name="Oyama M."/>
            <person name="Kohara Y."/>
            <person name="Fujiyama A."/>
            <person name="Arakawa K."/>
            <person name="Katayama T."/>
            <person name="Toyoda A."/>
            <person name="Kunieda T."/>
        </authorList>
    </citation>
    <scope>NUCLEOTIDE SEQUENCE [LARGE SCALE GENOMIC DNA]</scope>
    <source>
        <strain evidence="2 3">YOKOZUNA-1</strain>
    </source>
</reference>
<protein>
    <submittedName>
        <fullName evidence="2">Uncharacterized protein</fullName>
    </submittedName>
</protein>
<keyword evidence="3" id="KW-1185">Reference proteome</keyword>
<organism evidence="2 3">
    <name type="scientific">Ramazzottius varieornatus</name>
    <name type="common">Water bear</name>
    <name type="synonym">Tardigrade</name>
    <dbReference type="NCBI Taxonomy" id="947166"/>
    <lineage>
        <taxon>Eukaryota</taxon>
        <taxon>Metazoa</taxon>
        <taxon>Ecdysozoa</taxon>
        <taxon>Tardigrada</taxon>
        <taxon>Eutardigrada</taxon>
        <taxon>Parachela</taxon>
        <taxon>Hypsibioidea</taxon>
        <taxon>Ramazzottiidae</taxon>
        <taxon>Ramazzottius</taxon>
    </lineage>
</organism>
<evidence type="ECO:0000256" key="1">
    <source>
        <dbReference type="SAM" id="Coils"/>
    </source>
</evidence>
<evidence type="ECO:0000313" key="3">
    <source>
        <dbReference type="Proteomes" id="UP000186922"/>
    </source>
</evidence>
<keyword evidence="1" id="KW-0175">Coiled coil</keyword>
<dbReference type="Proteomes" id="UP000186922">
    <property type="component" value="Unassembled WGS sequence"/>
</dbReference>
<feature type="coiled-coil region" evidence="1">
    <location>
        <begin position="183"/>
        <end position="260"/>
    </location>
</feature>
<evidence type="ECO:0000313" key="2">
    <source>
        <dbReference type="EMBL" id="GAV01274.1"/>
    </source>
</evidence>
<dbReference type="AlphaFoldDB" id="A0A1D1VQQ6"/>
<name>A0A1D1VQQ6_RAMVA</name>
<sequence length="438" mass="49901">MAGNAGPVPASPDGISGYNVVKRWPNLIHIDLLKSALCQASEQDLRLRVQELQERYVRLNCTIRAGKQVRDELTRKYADQQLLIDDLEEKTKHVDTTCTEMKYKVEENKKMACQYDCEVNLLQNQPRPKLPPKVTEDLAIKADLEKLTDQMFEVYGALLTLRAGEVVLFEDMKRMLDKQSAITRHIKNNVKEARRKLRDYEQSVFDFGAEQKKWKSTLKAGKLNICRRARHQHNGLKEEAAKLKRTIELFNEEKSRLIQAAKDFECALGTSLGEADLAELMEHFEPFLQVSRLYGPSVEPAALQFAGDHGGIRSMFKRPHMGIGNLSGGRKATTPLSLPELQDADRVSLLQKMYLDSIATKVKMEGNLLRTEFDINLLETSLTAESYYDNKRSDQDNQKMVRGMVCGMTSEELLGHKDDELAEYFDPEVKFPGKIKCN</sequence>
<dbReference type="OrthoDB" id="10057463at2759"/>
<proteinExistence type="predicted"/>